<reference evidence="7 8" key="1">
    <citation type="journal article" date="2018" name="Plant J.">
        <title>Genome sequences of Chlorella sorokiniana UTEX 1602 and Micractinium conductrix SAG 241.80: implications to maltose excretion by a green alga.</title>
        <authorList>
            <person name="Arriola M.B."/>
            <person name="Velmurugan N."/>
            <person name="Zhang Y."/>
            <person name="Plunkett M.H."/>
            <person name="Hondzo H."/>
            <person name="Barney B.M."/>
        </authorList>
    </citation>
    <scope>NUCLEOTIDE SEQUENCE [LARGE SCALE GENOMIC DNA]</scope>
    <source>
        <strain evidence="8">UTEX 1602</strain>
    </source>
</reference>
<evidence type="ECO:0000256" key="5">
    <source>
        <dbReference type="SAM" id="MobiDB-lite"/>
    </source>
</evidence>
<accession>A0A2P6TRE8</accession>
<dbReference type="Pfam" id="PF16016">
    <property type="entry name" value="VASt"/>
    <property type="match status" value="1"/>
</dbReference>
<keyword evidence="8" id="KW-1185">Reference proteome</keyword>
<evidence type="ECO:0000256" key="1">
    <source>
        <dbReference type="ARBA" id="ARBA00004167"/>
    </source>
</evidence>
<organism evidence="7 8">
    <name type="scientific">Chlorella sorokiniana</name>
    <name type="common">Freshwater green alga</name>
    <dbReference type="NCBI Taxonomy" id="3076"/>
    <lineage>
        <taxon>Eukaryota</taxon>
        <taxon>Viridiplantae</taxon>
        <taxon>Chlorophyta</taxon>
        <taxon>core chlorophytes</taxon>
        <taxon>Trebouxiophyceae</taxon>
        <taxon>Chlorellales</taxon>
        <taxon>Chlorellaceae</taxon>
        <taxon>Chlorella clade</taxon>
        <taxon>Chlorella</taxon>
    </lineage>
</organism>
<comment type="subcellular location">
    <subcellularLocation>
        <location evidence="1">Membrane</location>
        <topology evidence="1">Single-pass membrane protein</topology>
    </subcellularLocation>
</comment>
<dbReference type="AlphaFoldDB" id="A0A2P6TRE8"/>
<feature type="compositionally biased region" description="Low complexity" evidence="5">
    <location>
        <begin position="310"/>
        <end position="319"/>
    </location>
</feature>
<feature type="region of interest" description="Disordered" evidence="5">
    <location>
        <begin position="610"/>
        <end position="640"/>
    </location>
</feature>
<feature type="domain" description="VASt" evidence="6">
    <location>
        <begin position="424"/>
        <end position="592"/>
    </location>
</feature>
<evidence type="ECO:0000313" key="7">
    <source>
        <dbReference type="EMBL" id="PRW56631.1"/>
    </source>
</evidence>
<feature type="compositionally biased region" description="Low complexity" evidence="5">
    <location>
        <begin position="227"/>
        <end position="242"/>
    </location>
</feature>
<sequence length="680" mass="72713">MEARDGAAAQPEAGSGLDEFLTAASRASAASTQLAGASFVTAVDDSEAAGAEAPAAAAAPVAAAGGEPRAGAAALRSVRSSVEASASSEPPSGDFKATASSKLRRVQQRNDQLRRLFCLPATEALVEDFSCALKKKMLLQGRMYVFEEHICFYTNLFGYVKLKSIPLSEVVDVKKRKNVGFANSIEVTWVPNGKREFFTSFLHRGEAYRLIMAQWRQCSDLAPPSPVAQQQQQSTADSVQASGLSGRTKRLLRGMGSLVSRSSFHLCSEDGGALRTSVSGTADSIAFLAGLPQHNGLESLAEEAPLPEDLAPAAASSSGGEEGGGLGGEPSFASRRVGAESSFVVLDGSPGPADSAATSTQSSPVRAPPPRPCAGEAAEPAAGGSSSAPQYTLEFQAVSDQQLQRELESDFSKSTEPAPPLDAALQPVLDFELACTPLQFWGRFLSNSSDFLVRFHESRGDSAIRLGKWTRHYKVGLVRDLQFITPVKAKIGPPQAMCHQTQRFQVFAGQHLVLETSQVMSEIPYSDHFSVETRWDIVPRGEGGCHVSMRAKVPFSKATMWKKFIEKGSMDQLLESMQAYSKLAATHLAAEPLGSRPSSFTHHARRHSRVASASPSIASGVPVGRQPVVLSRHRRRASQRTLQQLHMQGEAWQDQLQSALAAAAELTQRLPQQAWNDGAA</sequence>
<dbReference type="SMART" id="SM00568">
    <property type="entry name" value="GRAM"/>
    <property type="match status" value="1"/>
</dbReference>
<dbReference type="Gene3D" id="2.30.29.30">
    <property type="entry name" value="Pleckstrin-homology domain (PH domain)/Phosphotyrosine-binding domain (PTB)"/>
    <property type="match status" value="1"/>
</dbReference>
<gene>
    <name evidence="7" type="ORF">C2E21_4655</name>
</gene>
<dbReference type="PANTHER" id="PTHR47666:SF1">
    <property type="entry name" value="PROTEIN VASCULAR ASSOCIATED DEATH 1, CHLOROPLASTIC"/>
    <property type="match status" value="1"/>
</dbReference>
<dbReference type="GO" id="GO:0016020">
    <property type="term" value="C:membrane"/>
    <property type="evidence" value="ECO:0007669"/>
    <property type="project" value="UniProtKB-SubCell"/>
</dbReference>
<dbReference type="PROSITE" id="PS51778">
    <property type="entry name" value="VAST"/>
    <property type="match status" value="1"/>
</dbReference>
<dbReference type="EMBL" id="LHPG02000008">
    <property type="protein sequence ID" value="PRW56631.1"/>
    <property type="molecule type" value="Genomic_DNA"/>
</dbReference>
<keyword evidence="2" id="KW-0812">Transmembrane</keyword>
<evidence type="ECO:0000256" key="2">
    <source>
        <dbReference type="ARBA" id="ARBA00022692"/>
    </source>
</evidence>
<dbReference type="InterPro" id="IPR004182">
    <property type="entry name" value="GRAM"/>
</dbReference>
<evidence type="ECO:0000256" key="3">
    <source>
        <dbReference type="ARBA" id="ARBA00022989"/>
    </source>
</evidence>
<evidence type="ECO:0000259" key="6">
    <source>
        <dbReference type="PROSITE" id="PS51778"/>
    </source>
</evidence>
<dbReference type="InterPro" id="IPR031968">
    <property type="entry name" value="VASt"/>
</dbReference>
<keyword evidence="3" id="KW-1133">Transmembrane helix</keyword>
<feature type="compositionally biased region" description="Low complexity" evidence="5">
    <location>
        <begin position="82"/>
        <end position="93"/>
    </location>
</feature>
<dbReference type="PANTHER" id="PTHR47666">
    <property type="entry name" value="PROTEIN VASCULAR ASSOCIATED DEATH 1, CHLOROPLASTIC"/>
    <property type="match status" value="1"/>
</dbReference>
<evidence type="ECO:0000313" key="8">
    <source>
        <dbReference type="Proteomes" id="UP000239899"/>
    </source>
</evidence>
<protein>
    <submittedName>
        <fullName evidence="7">GRAM domain-containing</fullName>
    </submittedName>
</protein>
<dbReference type="InterPro" id="IPR011993">
    <property type="entry name" value="PH-like_dom_sf"/>
</dbReference>
<dbReference type="CDD" id="cd13220">
    <property type="entry name" value="PH-GRAM_GRAMDC"/>
    <property type="match status" value="1"/>
</dbReference>
<keyword evidence="4" id="KW-0472">Membrane</keyword>
<name>A0A2P6TRE8_CHLSO</name>
<feature type="compositionally biased region" description="Low complexity" evidence="5">
    <location>
        <begin position="373"/>
        <end position="388"/>
    </location>
</feature>
<proteinExistence type="predicted"/>
<dbReference type="Pfam" id="PF02893">
    <property type="entry name" value="GRAM"/>
    <property type="match status" value="1"/>
</dbReference>
<feature type="region of interest" description="Disordered" evidence="5">
    <location>
        <begin position="310"/>
        <end position="388"/>
    </location>
</feature>
<evidence type="ECO:0000256" key="4">
    <source>
        <dbReference type="ARBA" id="ARBA00023136"/>
    </source>
</evidence>
<feature type="region of interest" description="Disordered" evidence="5">
    <location>
        <begin position="82"/>
        <end position="101"/>
    </location>
</feature>
<dbReference type="STRING" id="3076.A0A2P6TRE8"/>
<dbReference type="Proteomes" id="UP000239899">
    <property type="component" value="Unassembled WGS sequence"/>
</dbReference>
<dbReference type="OrthoDB" id="2162691at2759"/>
<feature type="region of interest" description="Disordered" evidence="5">
    <location>
        <begin position="222"/>
        <end position="243"/>
    </location>
</feature>
<comment type="caution">
    <text evidence="7">The sequence shown here is derived from an EMBL/GenBank/DDBJ whole genome shotgun (WGS) entry which is preliminary data.</text>
</comment>